<dbReference type="InterPro" id="IPR011757">
    <property type="entry name" value="Lytic_transglycosylase_MltB"/>
</dbReference>
<evidence type="ECO:0000259" key="2">
    <source>
        <dbReference type="Pfam" id="PF13406"/>
    </source>
</evidence>
<name>A0ABT8THI5_9GAMM</name>
<dbReference type="InterPro" id="IPR023346">
    <property type="entry name" value="Lysozyme-like_dom_sf"/>
</dbReference>
<sequence length="336" mass="37893">MKKVQRFLIAALGIASGLLATLAHADYRQSPEAQEFVDAMVAEHGFERAELMALFAKVEKSTSILEAIARPAEKTKSWAEYRKLFLTEERIDQGVAFWREHHSAFRKAERELGVPAEYIVAIIGVETYYGRITGSYRVMDALSTLAFDYPPRSDFFTRELEHYLLLMREHGKDPMQNKGSYAGAMGLGQFMPSSYRSYAIDFDGDDWPDIWNNPTDAIGSVANYFVRHGWQPGAYVAVRARPEQKDIGPLPSAIAKPEQPVSFWTESGLTPVFEVLETDLANAIALDGPLGEEYWLTFTNFYVITRYNRSAMYALAVHQLAQAILRKGSDLVQEDP</sequence>
<feature type="signal peptide" evidence="1">
    <location>
        <begin position="1"/>
        <end position="25"/>
    </location>
</feature>
<dbReference type="PANTHER" id="PTHR30163:SF9">
    <property type="entry name" value="MEMBRANE-BOUND LYTIC MUREIN TRANSGLYCOSYLASE B"/>
    <property type="match status" value="1"/>
</dbReference>
<dbReference type="NCBIfam" id="TIGR02282">
    <property type="entry name" value="MltB"/>
    <property type="match status" value="1"/>
</dbReference>
<dbReference type="PANTHER" id="PTHR30163">
    <property type="entry name" value="MEMBRANE-BOUND LYTIC MUREIN TRANSGLYCOSYLASE B"/>
    <property type="match status" value="1"/>
</dbReference>
<comment type="caution">
    <text evidence="3">The sequence shown here is derived from an EMBL/GenBank/DDBJ whole genome shotgun (WGS) entry which is preliminary data.</text>
</comment>
<reference evidence="3" key="1">
    <citation type="submission" date="2023-07" db="EMBL/GenBank/DDBJ databases">
        <title>Gilvimarinus algae sp. nov., isolated from the surface of Kelp.</title>
        <authorList>
            <person name="Sun Y.Y."/>
            <person name="Gong Y."/>
            <person name="Du Z.J."/>
        </authorList>
    </citation>
    <scope>NUCLEOTIDE SEQUENCE</scope>
    <source>
        <strain evidence="3">SDUM040014</strain>
    </source>
</reference>
<dbReference type="CDD" id="cd13399">
    <property type="entry name" value="Slt35-like"/>
    <property type="match status" value="1"/>
</dbReference>
<proteinExistence type="predicted"/>
<feature type="chain" id="PRO_5047256993" evidence="1">
    <location>
        <begin position="26"/>
        <end position="336"/>
    </location>
</feature>
<gene>
    <name evidence="3" type="primary">mltB</name>
    <name evidence="3" type="ORF">QWI16_15260</name>
</gene>
<keyword evidence="4" id="KW-1185">Reference proteome</keyword>
<dbReference type="EMBL" id="JAULRT010000062">
    <property type="protein sequence ID" value="MDO3383538.1"/>
    <property type="molecule type" value="Genomic_DNA"/>
</dbReference>
<organism evidence="3 4">
    <name type="scientific">Gilvimarinus algae</name>
    <dbReference type="NCBI Taxonomy" id="3058037"/>
    <lineage>
        <taxon>Bacteria</taxon>
        <taxon>Pseudomonadati</taxon>
        <taxon>Pseudomonadota</taxon>
        <taxon>Gammaproteobacteria</taxon>
        <taxon>Cellvibrionales</taxon>
        <taxon>Cellvibrionaceae</taxon>
        <taxon>Gilvimarinus</taxon>
    </lineage>
</organism>
<dbReference type="InterPro" id="IPR043426">
    <property type="entry name" value="MltB-like"/>
</dbReference>
<dbReference type="Pfam" id="PF13406">
    <property type="entry name" value="SLT_2"/>
    <property type="match status" value="1"/>
</dbReference>
<keyword evidence="1" id="KW-0732">Signal</keyword>
<evidence type="ECO:0000256" key="1">
    <source>
        <dbReference type="SAM" id="SignalP"/>
    </source>
</evidence>
<dbReference type="RefSeq" id="WP_302714373.1">
    <property type="nucleotide sequence ID" value="NZ_JAULRT010000062.1"/>
</dbReference>
<dbReference type="InterPro" id="IPR031304">
    <property type="entry name" value="SLT_2"/>
</dbReference>
<dbReference type="Gene3D" id="1.10.8.350">
    <property type="entry name" value="Bacterial muramidase"/>
    <property type="match status" value="1"/>
</dbReference>
<dbReference type="SUPFAM" id="SSF53955">
    <property type="entry name" value="Lysozyme-like"/>
    <property type="match status" value="1"/>
</dbReference>
<protein>
    <submittedName>
        <fullName evidence="3">Lytic murein transglycosylase B</fullName>
    </submittedName>
</protein>
<evidence type="ECO:0000313" key="4">
    <source>
        <dbReference type="Proteomes" id="UP001168380"/>
    </source>
</evidence>
<dbReference type="Gene3D" id="1.10.530.10">
    <property type="match status" value="1"/>
</dbReference>
<feature type="domain" description="Transglycosylase SLT" evidence="2">
    <location>
        <begin position="30"/>
        <end position="322"/>
    </location>
</feature>
<evidence type="ECO:0000313" key="3">
    <source>
        <dbReference type="EMBL" id="MDO3383538.1"/>
    </source>
</evidence>
<accession>A0ABT8THI5</accession>
<dbReference type="Proteomes" id="UP001168380">
    <property type="component" value="Unassembled WGS sequence"/>
</dbReference>